<feature type="region of interest" description="Disordered" evidence="6">
    <location>
        <begin position="1"/>
        <end position="31"/>
    </location>
</feature>
<evidence type="ECO:0000256" key="2">
    <source>
        <dbReference type="ARBA" id="ARBA00008105"/>
    </source>
</evidence>
<sequence>MSSMNLRRLLPQRAKQERPQPESSKKKGFLERKKDYVERAKDYNNKRDTLKKLKLQAAFKNPDEFNYKMVSSKLVDGVHSEISKTSLKKEQIIDIKTQDILYLQSKRKAEDKKIERLQANLQYMDSGLEPTEQIIYVDDEKEAKNFSATKYFETIPEAFNGSLSSIPKLSKLREGSLVVNPKTAPSLGQLEAMTATSYKELKERKLRREQLFNAEMELSKSKVQLKRGKSSGVTKKVGKKEVVFKQVRSK</sequence>
<feature type="compositionally biased region" description="Basic and acidic residues" evidence="6">
    <location>
        <begin position="14"/>
        <end position="31"/>
    </location>
</feature>
<keyword evidence="4 5" id="KW-0539">Nucleus</keyword>
<keyword evidence="3 5" id="KW-0698">rRNA processing</keyword>
<evidence type="ECO:0000313" key="8">
    <source>
        <dbReference type="Proteomes" id="UP001344447"/>
    </source>
</evidence>
<organism evidence="7 8">
    <name type="scientific">Dictyostelium firmibasis</name>
    <dbReference type="NCBI Taxonomy" id="79012"/>
    <lineage>
        <taxon>Eukaryota</taxon>
        <taxon>Amoebozoa</taxon>
        <taxon>Evosea</taxon>
        <taxon>Eumycetozoa</taxon>
        <taxon>Dictyostelia</taxon>
        <taxon>Dictyosteliales</taxon>
        <taxon>Dictyosteliaceae</taxon>
        <taxon>Dictyostelium</taxon>
    </lineage>
</organism>
<dbReference type="Proteomes" id="UP001344447">
    <property type="component" value="Unassembled WGS sequence"/>
</dbReference>
<evidence type="ECO:0000256" key="6">
    <source>
        <dbReference type="SAM" id="MobiDB-lite"/>
    </source>
</evidence>
<reference evidence="7 8" key="1">
    <citation type="submission" date="2023-11" db="EMBL/GenBank/DDBJ databases">
        <title>Dfirmibasis_genome.</title>
        <authorList>
            <person name="Edelbroek B."/>
            <person name="Kjellin J."/>
            <person name="Jerlstrom-Hultqvist J."/>
            <person name="Soderbom F."/>
        </authorList>
    </citation>
    <scope>NUCLEOTIDE SEQUENCE [LARGE SCALE GENOMIC DNA]</scope>
    <source>
        <strain evidence="7 8">TNS-C-14</strain>
    </source>
</reference>
<comment type="similarity">
    <text evidence="2 5">Belongs to the UTP11 family.</text>
</comment>
<dbReference type="EMBL" id="JAVFKY010000005">
    <property type="protein sequence ID" value="KAK5575538.1"/>
    <property type="molecule type" value="Genomic_DNA"/>
</dbReference>
<comment type="subunit">
    <text evidence="5">Component of the ribosomal small subunit (SSU) processome.</text>
</comment>
<accession>A0AAN7U2L0</accession>
<evidence type="ECO:0000256" key="3">
    <source>
        <dbReference type="ARBA" id="ARBA00022552"/>
    </source>
</evidence>
<comment type="caution">
    <text evidence="7">The sequence shown here is derived from an EMBL/GenBank/DDBJ whole genome shotgun (WGS) entry which is preliminary data.</text>
</comment>
<dbReference type="AlphaFoldDB" id="A0AAN7U2L0"/>
<evidence type="ECO:0000256" key="1">
    <source>
        <dbReference type="ARBA" id="ARBA00004604"/>
    </source>
</evidence>
<evidence type="ECO:0000256" key="4">
    <source>
        <dbReference type="ARBA" id="ARBA00023242"/>
    </source>
</evidence>
<proteinExistence type="inferred from homology"/>
<comment type="subcellular location">
    <subcellularLocation>
        <location evidence="1 5">Nucleus</location>
        <location evidence="1 5">Nucleolus</location>
    </subcellularLocation>
</comment>
<dbReference type="PANTHER" id="PTHR12838:SF0">
    <property type="entry name" value="U3 SMALL NUCLEOLAR RNA-ASSOCIATED PROTEIN 11-RELATED"/>
    <property type="match status" value="1"/>
</dbReference>
<name>A0AAN7U2L0_9MYCE</name>
<dbReference type="GO" id="GO:0032040">
    <property type="term" value="C:small-subunit processome"/>
    <property type="evidence" value="ECO:0007669"/>
    <property type="project" value="UniProtKB-UniRule"/>
</dbReference>
<dbReference type="InterPro" id="IPR007144">
    <property type="entry name" value="SSU_processome_Utp11"/>
</dbReference>
<dbReference type="PANTHER" id="PTHR12838">
    <property type="entry name" value="U3 SMALL NUCLEOLAR RNA-ASSOCIATED PROTEIN 11"/>
    <property type="match status" value="1"/>
</dbReference>
<comment type="function">
    <text evidence="5">Involved in nucleolar processing of pre-18S ribosomal RNA.</text>
</comment>
<protein>
    <recommendedName>
        <fullName evidence="5">U3 small nucleolar RNA-associated protein 11</fullName>
        <shortName evidence="5">U3 snoRNA-associated protein 11</shortName>
    </recommendedName>
</protein>
<keyword evidence="8" id="KW-1185">Reference proteome</keyword>
<gene>
    <name evidence="7" type="ORF">RB653_006671</name>
</gene>
<evidence type="ECO:0000313" key="7">
    <source>
        <dbReference type="EMBL" id="KAK5575538.1"/>
    </source>
</evidence>
<dbReference type="GO" id="GO:0006364">
    <property type="term" value="P:rRNA processing"/>
    <property type="evidence" value="ECO:0007669"/>
    <property type="project" value="UniProtKB-UniRule"/>
</dbReference>
<dbReference type="PIRSF" id="PIRSF015952">
    <property type="entry name" value="U3snoRNP11"/>
    <property type="match status" value="1"/>
</dbReference>
<evidence type="ECO:0000256" key="5">
    <source>
        <dbReference type="PIRNR" id="PIRNR015952"/>
    </source>
</evidence>
<dbReference type="Pfam" id="PF03998">
    <property type="entry name" value="Utp11"/>
    <property type="match status" value="1"/>
</dbReference>